<protein>
    <submittedName>
        <fullName evidence="14">BCL11 transcription factor A b</fullName>
    </submittedName>
</protein>
<feature type="region of interest" description="Disordered" evidence="12">
    <location>
        <begin position="1"/>
        <end position="36"/>
    </location>
</feature>
<keyword evidence="7" id="KW-0832">Ubl conjugation</keyword>
<name>A0A3B4XKP9_SERLL</name>
<dbReference type="PANTHER" id="PTHR45993">
    <property type="entry name" value="B-CELL LYMPHOMA/LEUKEMIA 11"/>
    <property type="match status" value="1"/>
</dbReference>
<keyword evidence="4" id="KW-0677">Repeat</keyword>
<dbReference type="GO" id="GO:2000171">
    <property type="term" value="P:negative regulation of dendrite development"/>
    <property type="evidence" value="ECO:0007669"/>
    <property type="project" value="TreeGrafter"/>
</dbReference>
<keyword evidence="10" id="KW-0539">Nucleus</keyword>
<evidence type="ECO:0000256" key="12">
    <source>
        <dbReference type="SAM" id="MobiDB-lite"/>
    </source>
</evidence>
<keyword evidence="8" id="KW-0805">Transcription regulation</keyword>
<evidence type="ECO:0000256" key="7">
    <source>
        <dbReference type="ARBA" id="ARBA00022843"/>
    </source>
</evidence>
<evidence type="ECO:0000256" key="5">
    <source>
        <dbReference type="ARBA" id="ARBA00022771"/>
    </source>
</evidence>
<accession>A0A3B4XKP9</accession>
<dbReference type="PANTHER" id="PTHR45993:SF3">
    <property type="entry name" value="BAF CHROMATIN-REMODELING COMPLEX SUBUNIT BCL11A B"/>
    <property type="match status" value="1"/>
</dbReference>
<feature type="domain" description="C2H2-type" evidence="13">
    <location>
        <begin position="160"/>
        <end position="183"/>
    </location>
</feature>
<dbReference type="Pfam" id="PF25491">
    <property type="entry name" value="CCHC_BCL-11A"/>
    <property type="match status" value="1"/>
</dbReference>
<dbReference type="Proteomes" id="UP000261360">
    <property type="component" value="Unplaced"/>
</dbReference>
<evidence type="ECO:0000313" key="14">
    <source>
        <dbReference type="Ensembl" id="ENSSLDP00000012483.1"/>
    </source>
</evidence>
<reference evidence="14" key="2">
    <citation type="submission" date="2025-09" db="UniProtKB">
        <authorList>
            <consortium name="Ensembl"/>
        </authorList>
    </citation>
    <scope>IDENTIFICATION</scope>
</reference>
<keyword evidence="9" id="KW-0804">Transcription</keyword>
<dbReference type="GO" id="GO:0008270">
    <property type="term" value="F:zinc ion binding"/>
    <property type="evidence" value="ECO:0007669"/>
    <property type="project" value="UniProtKB-KW"/>
</dbReference>
<evidence type="ECO:0000256" key="10">
    <source>
        <dbReference type="ARBA" id="ARBA00023242"/>
    </source>
</evidence>
<dbReference type="PROSITE" id="PS50157">
    <property type="entry name" value="ZINC_FINGER_C2H2_2"/>
    <property type="match status" value="1"/>
</dbReference>
<dbReference type="GO" id="GO:0000978">
    <property type="term" value="F:RNA polymerase II cis-regulatory region sequence-specific DNA binding"/>
    <property type="evidence" value="ECO:0007669"/>
    <property type="project" value="TreeGrafter"/>
</dbReference>
<evidence type="ECO:0000256" key="1">
    <source>
        <dbReference type="ARBA" id="ARBA00004123"/>
    </source>
</evidence>
<dbReference type="InterPro" id="IPR013087">
    <property type="entry name" value="Znf_C2H2_type"/>
</dbReference>
<dbReference type="GO" id="GO:0006357">
    <property type="term" value="P:regulation of transcription by RNA polymerase II"/>
    <property type="evidence" value="ECO:0007669"/>
    <property type="project" value="TreeGrafter"/>
</dbReference>
<comment type="subcellular location">
    <subcellularLocation>
        <location evidence="1">Nucleus</location>
    </subcellularLocation>
</comment>
<dbReference type="Ensembl" id="ENSSLDT00000012937.1">
    <property type="protein sequence ID" value="ENSSLDP00000012483.1"/>
    <property type="gene ID" value="ENSSLDG00000009922.1"/>
</dbReference>
<sequence length="236" mass="26343">MSRRKQGKPQHLSKREFSPEPLSGVLPEEDSQDSPRLGVAQVDTLKGDQDLLTCGQCHSRFPLADILLFIEHKRRQCHGSLCTDKPLDRPPSSPLASVCHPVEVAVQVSPQDEDCLSSPLQGIIPKLENITGKHTGILRSPHVHAELSPPPSYKDEPSSYTCTTCKQPFTSAWFLLQHAQNTHGFRIYLESEPGSPLTPRVAAAPGMGAFFVKLCFSFAKQDVRENEKWYFCYTNF</sequence>
<dbReference type="PROSITE" id="PS00028">
    <property type="entry name" value="ZINC_FINGER_C2H2_1"/>
    <property type="match status" value="1"/>
</dbReference>
<dbReference type="InterPro" id="IPR057448">
    <property type="entry name" value="BCL-11A_Znf_CCHC"/>
</dbReference>
<evidence type="ECO:0000259" key="13">
    <source>
        <dbReference type="PROSITE" id="PS50157"/>
    </source>
</evidence>
<dbReference type="GeneTree" id="ENSGT00940000156983"/>
<evidence type="ECO:0000313" key="15">
    <source>
        <dbReference type="Proteomes" id="UP000261360"/>
    </source>
</evidence>
<keyword evidence="6" id="KW-0862">Zinc</keyword>
<evidence type="ECO:0000256" key="6">
    <source>
        <dbReference type="ARBA" id="ARBA00022833"/>
    </source>
</evidence>
<dbReference type="GO" id="GO:0005634">
    <property type="term" value="C:nucleus"/>
    <property type="evidence" value="ECO:0007669"/>
    <property type="project" value="UniProtKB-SubCell"/>
</dbReference>
<evidence type="ECO:0000256" key="11">
    <source>
        <dbReference type="PROSITE-ProRule" id="PRU00042"/>
    </source>
</evidence>
<reference evidence="14" key="1">
    <citation type="submission" date="2025-08" db="UniProtKB">
        <authorList>
            <consortium name="Ensembl"/>
        </authorList>
    </citation>
    <scope>IDENTIFICATION</scope>
</reference>
<keyword evidence="5 11" id="KW-0863">Zinc-finger</keyword>
<dbReference type="InterPro" id="IPR051497">
    <property type="entry name" value="Dev/Hematopoietic_TF"/>
</dbReference>
<evidence type="ECO:0000256" key="8">
    <source>
        <dbReference type="ARBA" id="ARBA00023015"/>
    </source>
</evidence>
<organism evidence="14 15">
    <name type="scientific">Seriola lalandi dorsalis</name>
    <dbReference type="NCBI Taxonomy" id="1841481"/>
    <lineage>
        <taxon>Eukaryota</taxon>
        <taxon>Metazoa</taxon>
        <taxon>Chordata</taxon>
        <taxon>Craniata</taxon>
        <taxon>Vertebrata</taxon>
        <taxon>Euteleostomi</taxon>
        <taxon>Actinopterygii</taxon>
        <taxon>Neopterygii</taxon>
        <taxon>Teleostei</taxon>
        <taxon>Neoteleostei</taxon>
        <taxon>Acanthomorphata</taxon>
        <taxon>Carangaria</taxon>
        <taxon>Carangiformes</taxon>
        <taxon>Carangidae</taxon>
        <taxon>Seriola</taxon>
    </lineage>
</organism>
<evidence type="ECO:0000256" key="9">
    <source>
        <dbReference type="ARBA" id="ARBA00023163"/>
    </source>
</evidence>
<feature type="compositionally biased region" description="Basic residues" evidence="12">
    <location>
        <begin position="1"/>
        <end position="12"/>
    </location>
</feature>
<evidence type="ECO:0000256" key="2">
    <source>
        <dbReference type="ARBA" id="ARBA00022499"/>
    </source>
</evidence>
<dbReference type="SMART" id="SM00355">
    <property type="entry name" value="ZnF_C2H2"/>
    <property type="match status" value="2"/>
</dbReference>
<keyword evidence="2" id="KW-1017">Isopeptide bond</keyword>
<keyword evidence="3" id="KW-0479">Metal-binding</keyword>
<evidence type="ECO:0000256" key="3">
    <source>
        <dbReference type="ARBA" id="ARBA00022723"/>
    </source>
</evidence>
<proteinExistence type="predicted"/>
<evidence type="ECO:0000256" key="4">
    <source>
        <dbReference type="ARBA" id="ARBA00022737"/>
    </source>
</evidence>
<dbReference type="AlphaFoldDB" id="A0A3B4XKP9"/>
<keyword evidence="15" id="KW-1185">Reference proteome</keyword>
<dbReference type="GO" id="GO:0003700">
    <property type="term" value="F:DNA-binding transcription factor activity"/>
    <property type="evidence" value="ECO:0007669"/>
    <property type="project" value="TreeGrafter"/>
</dbReference>